<feature type="compositionally biased region" description="Basic and acidic residues" evidence="1">
    <location>
        <begin position="9"/>
        <end position="24"/>
    </location>
</feature>
<protein>
    <submittedName>
        <fullName evidence="2">Uncharacterized protein</fullName>
    </submittedName>
</protein>
<feature type="region of interest" description="Disordered" evidence="1">
    <location>
        <begin position="1"/>
        <end position="26"/>
    </location>
</feature>
<sequence length="118" mass="13679">MEQVQAEWTRADLSGHPRSEDAGIPKRIRPGRLRVDPYMAPQWRVMEPGWVNEVGEIETWLAMVPIVLFMYVRFHHVNRVKRLFGSEQAVPLDPVNLDGFLGASARGDDKWWPHELAY</sequence>
<dbReference type="Proteomes" id="UP001341840">
    <property type="component" value="Unassembled WGS sequence"/>
</dbReference>
<evidence type="ECO:0000313" key="2">
    <source>
        <dbReference type="EMBL" id="MED6223524.1"/>
    </source>
</evidence>
<keyword evidence="3" id="KW-1185">Reference proteome</keyword>
<organism evidence="2 3">
    <name type="scientific">Stylosanthes scabra</name>
    <dbReference type="NCBI Taxonomy" id="79078"/>
    <lineage>
        <taxon>Eukaryota</taxon>
        <taxon>Viridiplantae</taxon>
        <taxon>Streptophyta</taxon>
        <taxon>Embryophyta</taxon>
        <taxon>Tracheophyta</taxon>
        <taxon>Spermatophyta</taxon>
        <taxon>Magnoliopsida</taxon>
        <taxon>eudicotyledons</taxon>
        <taxon>Gunneridae</taxon>
        <taxon>Pentapetalae</taxon>
        <taxon>rosids</taxon>
        <taxon>fabids</taxon>
        <taxon>Fabales</taxon>
        <taxon>Fabaceae</taxon>
        <taxon>Papilionoideae</taxon>
        <taxon>50 kb inversion clade</taxon>
        <taxon>dalbergioids sensu lato</taxon>
        <taxon>Dalbergieae</taxon>
        <taxon>Pterocarpus clade</taxon>
        <taxon>Stylosanthes</taxon>
    </lineage>
</organism>
<reference evidence="2 3" key="1">
    <citation type="journal article" date="2023" name="Plants (Basel)">
        <title>Bridging the Gap: Combining Genomics and Transcriptomics Approaches to Understand Stylosanthes scabra, an Orphan Legume from the Brazilian Caatinga.</title>
        <authorList>
            <person name="Ferreira-Neto J.R.C."/>
            <person name="da Silva M.D."/>
            <person name="Binneck E."/>
            <person name="de Melo N.F."/>
            <person name="da Silva R.H."/>
            <person name="de Melo A.L.T.M."/>
            <person name="Pandolfi V."/>
            <person name="Bustamante F.O."/>
            <person name="Brasileiro-Vidal A.C."/>
            <person name="Benko-Iseppon A.M."/>
        </authorList>
    </citation>
    <scope>NUCLEOTIDE SEQUENCE [LARGE SCALE GENOMIC DNA]</scope>
    <source>
        <tissue evidence="2">Leaves</tissue>
    </source>
</reference>
<name>A0ABU6ZNP9_9FABA</name>
<comment type="caution">
    <text evidence="2">The sequence shown here is derived from an EMBL/GenBank/DDBJ whole genome shotgun (WGS) entry which is preliminary data.</text>
</comment>
<evidence type="ECO:0000256" key="1">
    <source>
        <dbReference type="SAM" id="MobiDB-lite"/>
    </source>
</evidence>
<accession>A0ABU6ZNP9</accession>
<proteinExistence type="predicted"/>
<gene>
    <name evidence="2" type="ORF">PIB30_074710</name>
</gene>
<dbReference type="EMBL" id="JASCZI010272795">
    <property type="protein sequence ID" value="MED6223524.1"/>
    <property type="molecule type" value="Genomic_DNA"/>
</dbReference>
<evidence type="ECO:0000313" key="3">
    <source>
        <dbReference type="Proteomes" id="UP001341840"/>
    </source>
</evidence>